<evidence type="ECO:0000313" key="3">
    <source>
        <dbReference type="Proteomes" id="UP001604335"/>
    </source>
</evidence>
<keyword evidence="1" id="KW-1133">Transmembrane helix</keyword>
<keyword evidence="1" id="KW-0472">Membrane</keyword>
<accession>A0ABW7C9Y2</accession>
<keyword evidence="1" id="KW-0812">Transmembrane</keyword>
<dbReference type="Gene3D" id="3.30.700.10">
    <property type="entry name" value="Glycoprotein, Type 4 Pilin"/>
    <property type="match status" value="1"/>
</dbReference>
<dbReference type="InterPro" id="IPR045584">
    <property type="entry name" value="Pilin-like"/>
</dbReference>
<dbReference type="InterPro" id="IPR012902">
    <property type="entry name" value="N_methyl_site"/>
</dbReference>
<name>A0ABW7C9Y2_9CYAN</name>
<organism evidence="2 3">
    <name type="scientific">Limnothrix redekei LRLZ20PSL1</name>
    <dbReference type="NCBI Taxonomy" id="3112953"/>
    <lineage>
        <taxon>Bacteria</taxon>
        <taxon>Bacillati</taxon>
        <taxon>Cyanobacteriota</taxon>
        <taxon>Cyanophyceae</taxon>
        <taxon>Pseudanabaenales</taxon>
        <taxon>Pseudanabaenaceae</taxon>
        <taxon>Limnothrix</taxon>
    </lineage>
</organism>
<evidence type="ECO:0000256" key="1">
    <source>
        <dbReference type="SAM" id="Phobius"/>
    </source>
</evidence>
<protein>
    <submittedName>
        <fullName evidence="2">Prepilin-type N-terminal cleavage/methylation domain-containing protein</fullName>
    </submittedName>
</protein>
<dbReference type="Pfam" id="PF07963">
    <property type="entry name" value="N_methyl"/>
    <property type="match status" value="1"/>
</dbReference>
<dbReference type="Proteomes" id="UP001604335">
    <property type="component" value="Unassembled WGS sequence"/>
</dbReference>
<dbReference type="RefSeq" id="WP_393012111.1">
    <property type="nucleotide sequence ID" value="NZ_JAZAQF010000049.1"/>
</dbReference>
<proteinExistence type="predicted"/>
<reference evidence="3" key="1">
    <citation type="journal article" date="2024" name="Algal Res.">
        <title>Biochemical, toxicological and genomic investigation of a high-biomass producing Limnothrix strain isolated from Italian shallow drinking water reservoir.</title>
        <authorList>
            <person name="Simonazzi M."/>
            <person name="Shishido T.K."/>
            <person name="Delbaje E."/>
            <person name="Wahlsten M."/>
            <person name="Fewer D.P."/>
            <person name="Sivonen K."/>
            <person name="Pezzolesi L."/>
            <person name="Pistocchi R."/>
        </authorList>
    </citation>
    <scope>NUCLEOTIDE SEQUENCE [LARGE SCALE GENOMIC DNA]</scope>
    <source>
        <strain evidence="3">LRLZ20PSL1</strain>
    </source>
</reference>
<sequence>MIASRRFPRPDRLLQFLSQSRSQSRSQTIHWLLTQTLRHRQATPQPTARSGFTLLELLVVLLMVTILMAISAPVWLSMVDGQRLGAAQDDAFRALRSAQSKARQQRRPWEACFRTNPEDKRAIQYSVHPAVGAKCSKAVWRPLGAEASTYAAIDGGKSDFTRDSGSYVVQFNGRGWLASSQDGAEYKGNDDNAGNRITFQMAGRPDLTDRSCVYVETLLGSLRAGRNDRCDD</sequence>
<comment type="caution">
    <text evidence="2">The sequence shown here is derived from an EMBL/GenBank/DDBJ whole genome shotgun (WGS) entry which is preliminary data.</text>
</comment>
<dbReference type="PROSITE" id="PS00409">
    <property type="entry name" value="PROKAR_NTER_METHYL"/>
    <property type="match status" value="1"/>
</dbReference>
<dbReference type="SUPFAM" id="SSF54523">
    <property type="entry name" value="Pili subunits"/>
    <property type="match status" value="1"/>
</dbReference>
<dbReference type="NCBIfam" id="TIGR02532">
    <property type="entry name" value="IV_pilin_GFxxxE"/>
    <property type="match status" value="1"/>
</dbReference>
<feature type="transmembrane region" description="Helical" evidence="1">
    <location>
        <begin position="54"/>
        <end position="76"/>
    </location>
</feature>
<dbReference type="EMBL" id="JAZAQF010000049">
    <property type="protein sequence ID" value="MFG3817652.1"/>
    <property type="molecule type" value="Genomic_DNA"/>
</dbReference>
<gene>
    <name evidence="2" type="ORF">VPK24_08380</name>
</gene>
<evidence type="ECO:0000313" key="2">
    <source>
        <dbReference type="EMBL" id="MFG3817652.1"/>
    </source>
</evidence>
<keyword evidence="3" id="KW-1185">Reference proteome</keyword>